<dbReference type="GO" id="GO:0070403">
    <property type="term" value="F:NAD+ binding"/>
    <property type="evidence" value="ECO:0007669"/>
    <property type="project" value="InterPro"/>
</dbReference>
<dbReference type="GO" id="GO:0048040">
    <property type="term" value="F:UDP-glucuronate decarboxylase activity"/>
    <property type="evidence" value="ECO:0007669"/>
    <property type="project" value="TreeGrafter"/>
</dbReference>
<reference evidence="7" key="2">
    <citation type="submission" date="2021-04" db="EMBL/GenBank/DDBJ databases">
        <authorList>
            <person name="Gilroy R."/>
        </authorList>
    </citation>
    <scope>NUCLEOTIDE SEQUENCE</scope>
    <source>
        <strain evidence="7">ChiSxjej1B13-11762</strain>
    </source>
</reference>
<dbReference type="InterPro" id="IPR001509">
    <property type="entry name" value="Epimerase_deHydtase"/>
</dbReference>
<comment type="cofactor">
    <cofactor evidence="1">
        <name>NAD(+)</name>
        <dbReference type="ChEBI" id="CHEBI:57540"/>
    </cofactor>
</comment>
<dbReference type="Gene3D" id="3.40.50.720">
    <property type="entry name" value="NAD(P)-binding Rossmann-like Domain"/>
    <property type="match status" value="1"/>
</dbReference>
<feature type="domain" description="NAD-dependent epimerase/dehydratase" evidence="6">
    <location>
        <begin position="30"/>
        <end position="275"/>
    </location>
</feature>
<dbReference type="GO" id="GO:0005737">
    <property type="term" value="C:cytoplasm"/>
    <property type="evidence" value="ECO:0007669"/>
    <property type="project" value="TreeGrafter"/>
</dbReference>
<dbReference type="Pfam" id="PF01370">
    <property type="entry name" value="Epimerase"/>
    <property type="match status" value="1"/>
</dbReference>
<dbReference type="AlphaFoldDB" id="A0A9D1R9A0"/>
<dbReference type="GO" id="GO:0042732">
    <property type="term" value="P:D-xylose metabolic process"/>
    <property type="evidence" value="ECO:0007669"/>
    <property type="project" value="InterPro"/>
</dbReference>
<evidence type="ECO:0000256" key="4">
    <source>
        <dbReference type="ARBA" id="ARBA00023239"/>
    </source>
</evidence>
<dbReference type="PANTHER" id="PTHR43078">
    <property type="entry name" value="UDP-GLUCURONIC ACID DECARBOXYLASE-RELATED"/>
    <property type="match status" value="1"/>
</dbReference>
<name>A0A9D1R9A0_9FIRM</name>
<dbReference type="EMBL" id="DXGF01000089">
    <property type="protein sequence ID" value="HIW83629.1"/>
    <property type="molecule type" value="Genomic_DNA"/>
</dbReference>
<keyword evidence="4" id="KW-0456">Lyase</keyword>
<dbReference type="SUPFAM" id="SSF51735">
    <property type="entry name" value="NAD(P)-binding Rossmann-fold domains"/>
    <property type="match status" value="1"/>
</dbReference>
<accession>A0A9D1R9A0</accession>
<dbReference type="InterPro" id="IPR044516">
    <property type="entry name" value="UXS-like"/>
</dbReference>
<dbReference type="InterPro" id="IPR036291">
    <property type="entry name" value="NAD(P)-bd_dom_sf"/>
</dbReference>
<evidence type="ECO:0000259" key="6">
    <source>
        <dbReference type="Pfam" id="PF01370"/>
    </source>
</evidence>
<keyword evidence="5" id="KW-0812">Transmembrane</keyword>
<proteinExistence type="predicted"/>
<dbReference type="Proteomes" id="UP000824263">
    <property type="component" value="Unassembled WGS sequence"/>
</dbReference>
<evidence type="ECO:0000313" key="8">
    <source>
        <dbReference type="Proteomes" id="UP000824263"/>
    </source>
</evidence>
<evidence type="ECO:0000256" key="2">
    <source>
        <dbReference type="ARBA" id="ARBA00022793"/>
    </source>
</evidence>
<keyword evidence="5" id="KW-1133">Transmembrane helix</keyword>
<comment type="caution">
    <text evidence="7">The sequence shown here is derived from an EMBL/GenBank/DDBJ whole genome shotgun (WGS) entry which is preliminary data.</text>
</comment>
<keyword evidence="2" id="KW-0210">Decarboxylase</keyword>
<feature type="transmembrane region" description="Helical" evidence="5">
    <location>
        <begin position="30"/>
        <end position="50"/>
    </location>
</feature>
<protein>
    <submittedName>
        <fullName evidence="7">NAD-dependent epimerase/dehydratase family protein</fullName>
    </submittedName>
</protein>
<keyword evidence="5" id="KW-0472">Membrane</keyword>
<sequence length="362" mass="41402">MKMAQLEKDLRHTYQKLKEEEREKLKGARIVLTGAAGFLGYYLTHFLYAYRRELEIQSVLCLDNYLLGTPEWLQAMEPVFQVRKFDVVSDEIGEIPEAAGADYVIHMASIASPTFYRKYPIQTVDANVWGLRRLLDYYREKDLKGFLFFSSSEIYGDPEPSAIPTPEDYRGSVSCTGPRACYDEAKRFGETLCALFAQEYGLPVGVVRPFNNYGPGIRLNDRRVPADFARSVAEGRDLVILSDGGPSRTFCHIADAAAGYLKALLYGRYDYFNIGIEEPEITVGELARIYLEKGQELFGYEGKIRYEVSSDRQYLTDNPKRRCPNIDKARRKLGYDPDIRVEEGIGRFLAFIKESREGELIW</sequence>
<reference evidence="7" key="1">
    <citation type="journal article" date="2021" name="PeerJ">
        <title>Extensive microbial diversity within the chicken gut microbiome revealed by metagenomics and culture.</title>
        <authorList>
            <person name="Gilroy R."/>
            <person name="Ravi A."/>
            <person name="Getino M."/>
            <person name="Pursley I."/>
            <person name="Horton D.L."/>
            <person name="Alikhan N.F."/>
            <person name="Baker D."/>
            <person name="Gharbi K."/>
            <person name="Hall N."/>
            <person name="Watson M."/>
            <person name="Adriaenssens E.M."/>
            <person name="Foster-Nyarko E."/>
            <person name="Jarju S."/>
            <person name="Secka A."/>
            <person name="Antonio M."/>
            <person name="Oren A."/>
            <person name="Chaudhuri R.R."/>
            <person name="La Ragione R."/>
            <person name="Hildebrand F."/>
            <person name="Pallen M.J."/>
        </authorList>
    </citation>
    <scope>NUCLEOTIDE SEQUENCE</scope>
    <source>
        <strain evidence="7">ChiSxjej1B13-11762</strain>
    </source>
</reference>
<organism evidence="7 8">
    <name type="scientific">Candidatus Dorea gallistercoris</name>
    <dbReference type="NCBI Taxonomy" id="2838542"/>
    <lineage>
        <taxon>Bacteria</taxon>
        <taxon>Bacillati</taxon>
        <taxon>Bacillota</taxon>
        <taxon>Clostridia</taxon>
        <taxon>Lachnospirales</taxon>
        <taxon>Lachnospiraceae</taxon>
        <taxon>Dorea</taxon>
    </lineage>
</organism>
<evidence type="ECO:0000256" key="5">
    <source>
        <dbReference type="SAM" id="Phobius"/>
    </source>
</evidence>
<evidence type="ECO:0000256" key="3">
    <source>
        <dbReference type="ARBA" id="ARBA00023027"/>
    </source>
</evidence>
<evidence type="ECO:0000256" key="1">
    <source>
        <dbReference type="ARBA" id="ARBA00001911"/>
    </source>
</evidence>
<dbReference type="PANTHER" id="PTHR43078:SF6">
    <property type="entry name" value="UDP-GLUCURONIC ACID DECARBOXYLASE 1"/>
    <property type="match status" value="1"/>
</dbReference>
<keyword evidence="3" id="KW-0520">NAD</keyword>
<gene>
    <name evidence="7" type="ORF">H9873_04830</name>
</gene>
<evidence type="ECO:0000313" key="7">
    <source>
        <dbReference type="EMBL" id="HIW83629.1"/>
    </source>
</evidence>